<evidence type="ECO:0000256" key="4">
    <source>
        <dbReference type="ARBA" id="ARBA00022989"/>
    </source>
</evidence>
<dbReference type="InterPro" id="IPR013833">
    <property type="entry name" value="Cyt_c_oxidase_su3_a-hlx"/>
</dbReference>
<evidence type="ECO:0000313" key="10">
    <source>
        <dbReference type="Proteomes" id="UP001597322"/>
    </source>
</evidence>
<dbReference type="PANTHER" id="PTHR11403:SF6">
    <property type="entry name" value="NITRIC OXIDE REDUCTASE SUBUNIT E"/>
    <property type="match status" value="1"/>
</dbReference>
<evidence type="ECO:0000313" key="9">
    <source>
        <dbReference type="EMBL" id="MFD1745913.1"/>
    </source>
</evidence>
<feature type="transmembrane region" description="Helical" evidence="7">
    <location>
        <begin position="87"/>
        <end position="106"/>
    </location>
</feature>
<sequence>MTVIVEADSGSRSDEDMILWILVWSELVAFGILLVAFLILSLLQPESFAMAKLHLNGRLASFNTLVLIGSGWLAAEAHRAQSIGIRRAALLGAAALGFLFVGIKVIEYAGEIRFAGDATFHAFFELYFMITGFHLAHVVFLGLVMLFVARRADGAAVRMVATLWHVIDLVWLTIFPVLYLG</sequence>
<evidence type="ECO:0000256" key="1">
    <source>
        <dbReference type="ARBA" id="ARBA00004141"/>
    </source>
</evidence>
<evidence type="ECO:0000256" key="3">
    <source>
        <dbReference type="ARBA" id="ARBA00022692"/>
    </source>
</evidence>
<dbReference type="RefSeq" id="WP_377400510.1">
    <property type="nucleotide sequence ID" value="NZ_JBHUEQ010000017.1"/>
</dbReference>
<reference evidence="10" key="1">
    <citation type="journal article" date="2019" name="Int. J. Syst. Evol. Microbiol.">
        <title>The Global Catalogue of Microorganisms (GCM) 10K type strain sequencing project: providing services to taxonomists for standard genome sequencing and annotation.</title>
        <authorList>
            <consortium name="The Broad Institute Genomics Platform"/>
            <consortium name="The Broad Institute Genome Sequencing Center for Infectious Disease"/>
            <person name="Wu L."/>
            <person name="Ma J."/>
        </authorList>
    </citation>
    <scope>NUCLEOTIDE SEQUENCE [LARGE SCALE GENOMIC DNA]</scope>
    <source>
        <strain evidence="10">CG52</strain>
    </source>
</reference>
<protein>
    <submittedName>
        <fullName evidence="9">Cytochrome c oxidase subunit 3 family protein</fullName>
    </submittedName>
</protein>
<evidence type="ECO:0000256" key="2">
    <source>
        <dbReference type="ARBA" id="ARBA00010581"/>
    </source>
</evidence>
<proteinExistence type="inferred from homology"/>
<keyword evidence="10" id="KW-1185">Reference proteome</keyword>
<feature type="transmembrane region" description="Helical" evidence="7">
    <location>
        <begin position="18"/>
        <end position="43"/>
    </location>
</feature>
<dbReference type="PANTHER" id="PTHR11403">
    <property type="entry name" value="CYTOCHROME C OXIDASE SUBUNIT III"/>
    <property type="match status" value="1"/>
</dbReference>
<keyword evidence="4 7" id="KW-1133">Transmembrane helix</keyword>
<dbReference type="SUPFAM" id="SSF81452">
    <property type="entry name" value="Cytochrome c oxidase subunit III-like"/>
    <property type="match status" value="1"/>
</dbReference>
<name>A0ABW4M382_9HYPH</name>
<keyword evidence="5 7" id="KW-0472">Membrane</keyword>
<evidence type="ECO:0000256" key="5">
    <source>
        <dbReference type="ARBA" id="ARBA00023136"/>
    </source>
</evidence>
<dbReference type="Gene3D" id="1.20.120.80">
    <property type="entry name" value="Cytochrome c oxidase, subunit III, four-helix bundle"/>
    <property type="match status" value="1"/>
</dbReference>
<gene>
    <name evidence="9" type="ORF">ACFSE1_10615</name>
</gene>
<dbReference type="EMBL" id="JBHUEQ010000017">
    <property type="protein sequence ID" value="MFD1745913.1"/>
    <property type="molecule type" value="Genomic_DNA"/>
</dbReference>
<dbReference type="PROSITE" id="PS50253">
    <property type="entry name" value="COX3"/>
    <property type="match status" value="1"/>
</dbReference>
<dbReference type="InterPro" id="IPR000298">
    <property type="entry name" value="Cyt_c_oxidase-like_su3"/>
</dbReference>
<comment type="similarity">
    <text evidence="2 6">Belongs to the cytochrome c oxidase subunit 3 family.</text>
</comment>
<comment type="caution">
    <text evidence="9">The sequence shown here is derived from an EMBL/GenBank/DDBJ whole genome shotgun (WGS) entry which is preliminary data.</text>
</comment>
<dbReference type="InterPro" id="IPR035973">
    <property type="entry name" value="Cyt_c_oxidase_su3-like_sf"/>
</dbReference>
<feature type="transmembrane region" description="Helical" evidence="7">
    <location>
        <begin position="161"/>
        <end position="180"/>
    </location>
</feature>
<comment type="subcellular location">
    <subcellularLocation>
        <location evidence="6">Cell membrane</location>
        <topology evidence="6">Multi-pass membrane protein</topology>
    </subcellularLocation>
    <subcellularLocation>
        <location evidence="1">Membrane</location>
        <topology evidence="1">Multi-pass membrane protein</topology>
    </subcellularLocation>
</comment>
<accession>A0ABW4M382</accession>
<keyword evidence="3 6" id="KW-0812">Transmembrane</keyword>
<dbReference type="InterPro" id="IPR024791">
    <property type="entry name" value="Cyt_c/ubiquinol_Oxase_su3"/>
</dbReference>
<organism evidence="9 10">
    <name type="scientific">Rhizobium helianthi</name>
    <dbReference type="NCBI Taxonomy" id="1132695"/>
    <lineage>
        <taxon>Bacteria</taxon>
        <taxon>Pseudomonadati</taxon>
        <taxon>Pseudomonadota</taxon>
        <taxon>Alphaproteobacteria</taxon>
        <taxon>Hyphomicrobiales</taxon>
        <taxon>Rhizobiaceae</taxon>
        <taxon>Rhizobium/Agrobacterium group</taxon>
        <taxon>Rhizobium</taxon>
    </lineage>
</organism>
<feature type="domain" description="Heme-copper oxidase subunit III family profile" evidence="8">
    <location>
        <begin position="19"/>
        <end position="181"/>
    </location>
</feature>
<feature type="transmembrane region" description="Helical" evidence="7">
    <location>
        <begin position="126"/>
        <end position="149"/>
    </location>
</feature>
<feature type="transmembrane region" description="Helical" evidence="7">
    <location>
        <begin position="55"/>
        <end position="75"/>
    </location>
</feature>
<evidence type="ECO:0000259" key="8">
    <source>
        <dbReference type="PROSITE" id="PS50253"/>
    </source>
</evidence>
<dbReference type="Proteomes" id="UP001597322">
    <property type="component" value="Unassembled WGS sequence"/>
</dbReference>
<evidence type="ECO:0000256" key="7">
    <source>
        <dbReference type="SAM" id="Phobius"/>
    </source>
</evidence>
<evidence type="ECO:0000256" key="6">
    <source>
        <dbReference type="RuleBase" id="RU003376"/>
    </source>
</evidence>